<feature type="domain" description="Fibronectin type-III" evidence="2">
    <location>
        <begin position="226"/>
        <end position="344"/>
    </location>
</feature>
<evidence type="ECO:0000313" key="3">
    <source>
        <dbReference type="EMBL" id="TSJ39817.1"/>
    </source>
</evidence>
<proteinExistence type="predicted"/>
<dbReference type="Proteomes" id="UP000316008">
    <property type="component" value="Unassembled WGS sequence"/>
</dbReference>
<feature type="chain" id="PRO_5022121045" description="Fibronectin type-III domain-containing protein" evidence="1">
    <location>
        <begin position="19"/>
        <end position="698"/>
    </location>
</feature>
<evidence type="ECO:0000259" key="2">
    <source>
        <dbReference type="PROSITE" id="PS50853"/>
    </source>
</evidence>
<dbReference type="Gene3D" id="2.60.120.260">
    <property type="entry name" value="Galactose-binding domain-like"/>
    <property type="match status" value="1"/>
</dbReference>
<dbReference type="InterPro" id="IPR036116">
    <property type="entry name" value="FN3_sf"/>
</dbReference>
<dbReference type="AlphaFoldDB" id="A0A556MIS0"/>
<accession>A0A556MIS0</accession>
<dbReference type="InterPro" id="IPR003961">
    <property type="entry name" value="FN3_dom"/>
</dbReference>
<dbReference type="OrthoDB" id="1652165at2"/>
<evidence type="ECO:0000256" key="1">
    <source>
        <dbReference type="SAM" id="SignalP"/>
    </source>
</evidence>
<organism evidence="3 4">
    <name type="scientific">Fluviicola chungangensis</name>
    <dbReference type="NCBI Taxonomy" id="2597671"/>
    <lineage>
        <taxon>Bacteria</taxon>
        <taxon>Pseudomonadati</taxon>
        <taxon>Bacteroidota</taxon>
        <taxon>Flavobacteriia</taxon>
        <taxon>Flavobacteriales</taxon>
        <taxon>Crocinitomicaceae</taxon>
        <taxon>Fluviicola</taxon>
    </lineage>
</organism>
<dbReference type="SUPFAM" id="SSF49265">
    <property type="entry name" value="Fibronectin type III"/>
    <property type="match status" value="1"/>
</dbReference>
<gene>
    <name evidence="3" type="ORF">FO442_17330</name>
</gene>
<feature type="signal peptide" evidence="1">
    <location>
        <begin position="1"/>
        <end position="18"/>
    </location>
</feature>
<dbReference type="RefSeq" id="WP_144334485.1">
    <property type="nucleotide sequence ID" value="NZ_VLPL01000011.1"/>
</dbReference>
<keyword evidence="1" id="KW-0732">Signal</keyword>
<dbReference type="PROSITE" id="PS50853">
    <property type="entry name" value="FN3"/>
    <property type="match status" value="1"/>
</dbReference>
<evidence type="ECO:0000313" key="4">
    <source>
        <dbReference type="Proteomes" id="UP000316008"/>
    </source>
</evidence>
<protein>
    <recommendedName>
        <fullName evidence="2">Fibronectin type-III domain-containing protein</fullName>
    </recommendedName>
</protein>
<comment type="caution">
    <text evidence="3">The sequence shown here is derived from an EMBL/GenBank/DDBJ whole genome shotgun (WGS) entry which is preliminary data.</text>
</comment>
<dbReference type="Gene3D" id="2.60.40.10">
    <property type="entry name" value="Immunoglobulins"/>
    <property type="match status" value="1"/>
</dbReference>
<dbReference type="InterPro" id="IPR013783">
    <property type="entry name" value="Ig-like_fold"/>
</dbReference>
<keyword evidence="4" id="KW-1185">Reference proteome</keyword>
<sequence length="698" mass="74417">MKVFLSASLLFIIGYTSAQTTIAVQDFDGGSPSWSFVNTNGATVTGNSAAGDRPASSAVYTSATTSFATVNTSSVLTFGNISGLGTYTSKYIEFRLASWSLGSTGNGAETSDAVNLDISFDGGTTYSNEIQVTGNLNAYWHYTTGTGLATAVYDGNNTPTTFAPGSTTGNKTTDGYSTVHLDLPNSCTQVRIRIRAINNTTAERWTVDDVKLIGTITAPCSPGTAPTTNASSVTSTNFCTSAQINFTPGNGTNRIGVISLTNFSDTPVNGTNYTANSTYGSGASVGTGNYVVMNGTANTVTVIGLSPGTTYYFKVFEYNGVNPNCDESYLNTSVATYSFTTQSNCSTPQIRSILADACSSVEGLDEQVIIENGANALSINDISLAFPSGGTYCNSGCGTNTLGNNPAYIAQLNAMAGCNIFTYADPIPAGAIIVVFTGQTPSYVFDYSPQCPSTQQYYAVFCNNTSTSGRFANSGTGTRTLDAIFAGTTESVTYEPSLLGGNGSFIDFDDPGNPTYRVEPTCVYPLGVELINWQASMMDNDVLLTWTTLSETNLGKFDVLRIDPINSTEQTVQTIYVNGNSDSRKEYSAVDSDPEPGMNYYQLLSTDRDGKQERSRMIAINTRSSKQYARYYNGTVIFGQALKKGDAVAFYNCEGKEIRSFGINEAKNYIELDLSPGISLIHITYRNGFSEVIRLPVN</sequence>
<reference evidence="3 4" key="1">
    <citation type="submission" date="2019-07" db="EMBL/GenBank/DDBJ databases">
        <authorList>
            <person name="Huq M.A."/>
        </authorList>
    </citation>
    <scope>NUCLEOTIDE SEQUENCE [LARGE SCALE GENOMIC DNA]</scope>
    <source>
        <strain evidence="3 4">MAH-3</strain>
    </source>
</reference>
<name>A0A556MIS0_9FLAO</name>
<dbReference type="EMBL" id="VLPL01000011">
    <property type="protein sequence ID" value="TSJ39817.1"/>
    <property type="molecule type" value="Genomic_DNA"/>
</dbReference>